<dbReference type="AlphaFoldDB" id="Q5HPL7"/>
<evidence type="ECO:0000313" key="2">
    <source>
        <dbReference type="Proteomes" id="UP000000531"/>
    </source>
</evidence>
<dbReference type="HOGENOM" id="CLU_3276969_0_0_9"/>
<sequence>MLPPLEQALSQLNYTFSFFTYQTNKCEHLVKFILFSIKLFS</sequence>
<reference evidence="1 2" key="1">
    <citation type="journal article" date="2005" name="J. Bacteriol.">
        <title>Insights on evolution of virulence and resistance from the complete genome analysis of an early methicillin-resistant Staphylococcus aureus strain and a biofilm-producing methicillin-resistant Staphylococcus epidermidis strain.</title>
        <authorList>
            <person name="Gill S.R."/>
            <person name="Fouts D.E."/>
            <person name="Archer G.L."/>
            <person name="Mongodin E.F."/>
            <person name="Deboy R.T."/>
            <person name="Ravel J."/>
            <person name="Paulsen I.T."/>
            <person name="Kolonay J.F."/>
            <person name="Brinkac L."/>
            <person name="Beanan M."/>
            <person name="Dodson R.J."/>
            <person name="Daugherty S.C."/>
            <person name="Madupu R."/>
            <person name="Angiuoli S.V."/>
            <person name="Durkin A.S."/>
            <person name="Haft D.H."/>
            <person name="Vamathevan J."/>
            <person name="Khouri H."/>
            <person name="Utterback T."/>
            <person name="Lee C."/>
            <person name="Dimitrov G."/>
            <person name="Jiang L."/>
            <person name="Qin H."/>
            <person name="Weidman J."/>
            <person name="Tran K."/>
            <person name="Kang K."/>
            <person name="Hance I.R."/>
            <person name="Nelson K.E."/>
            <person name="Fraser C.M."/>
        </authorList>
    </citation>
    <scope>NUCLEOTIDE SEQUENCE [LARGE SCALE GENOMIC DNA]</scope>
    <source>
        <strain evidence="2">ATCC 35984 / RP62A</strain>
    </source>
</reference>
<dbReference type="KEGG" id="ser:SERP0894"/>
<dbReference type="STRING" id="176279.SERP0894"/>
<dbReference type="EMBL" id="CP000029">
    <property type="protein sequence ID" value="AAW54248.1"/>
    <property type="molecule type" value="Genomic_DNA"/>
</dbReference>
<evidence type="ECO:0000313" key="1">
    <source>
        <dbReference type="EMBL" id="AAW54248.1"/>
    </source>
</evidence>
<gene>
    <name evidence="1" type="ordered locus">SERP0894</name>
</gene>
<name>Q5HPL7_STAEQ</name>
<accession>Q5HPL7</accession>
<organism evidence="1 2">
    <name type="scientific">Staphylococcus epidermidis (strain ATCC 35984 / DSM 28319 / BCRC 17069 / CCUG 31568 / BM 3577 / RP62A)</name>
    <dbReference type="NCBI Taxonomy" id="176279"/>
    <lineage>
        <taxon>Bacteria</taxon>
        <taxon>Bacillati</taxon>
        <taxon>Bacillota</taxon>
        <taxon>Bacilli</taxon>
        <taxon>Bacillales</taxon>
        <taxon>Staphylococcaceae</taxon>
        <taxon>Staphylococcus</taxon>
    </lineage>
</organism>
<keyword evidence="2" id="KW-1185">Reference proteome</keyword>
<proteinExistence type="predicted"/>
<dbReference type="Proteomes" id="UP000000531">
    <property type="component" value="Chromosome"/>
</dbReference>
<protein>
    <submittedName>
        <fullName evidence="1">Uncharacterized protein</fullName>
    </submittedName>
</protein>